<dbReference type="Proteomes" id="UP000001345">
    <property type="component" value="Unassembled WGS sequence"/>
</dbReference>
<dbReference type="GO" id="GO:0005737">
    <property type="term" value="C:cytoplasm"/>
    <property type="evidence" value="ECO:0007669"/>
    <property type="project" value="UniProtKB-SubCell"/>
</dbReference>
<gene>
    <name evidence="8" type="primary">panB</name>
    <name evidence="12" type="ORF">HMPREF1391_00226</name>
</gene>
<comment type="similarity">
    <text evidence="1 8">Belongs to the PanB family.</text>
</comment>
<dbReference type="RefSeq" id="WP_001917875.1">
    <property type="nucleotide sequence ID" value="NZ_JH976562.1"/>
</dbReference>
<comment type="subcellular location">
    <subcellularLocation>
        <location evidence="8">Cytoplasm</location>
    </subcellularLocation>
</comment>
<dbReference type="EC" id="2.1.2.11" evidence="8"/>
<comment type="cofactor">
    <cofactor evidence="8 11">
        <name>Mg(2+)</name>
        <dbReference type="ChEBI" id="CHEBI:18420"/>
    </cofactor>
    <text evidence="8 11">Binds 1 Mg(2+) ion per subunit.</text>
</comment>
<evidence type="ECO:0000256" key="7">
    <source>
        <dbReference type="ARBA" id="ARBA00022842"/>
    </source>
</evidence>
<dbReference type="FunFam" id="3.20.20.60:FF:000041">
    <property type="entry name" value="3-methyl-2-oxobutanoate hydroxymethyltransferase"/>
    <property type="match status" value="1"/>
</dbReference>
<dbReference type="GO" id="GO:0003864">
    <property type="term" value="F:3-methyl-2-oxobutanoate hydroxymethyltransferase activity"/>
    <property type="evidence" value="ECO:0007669"/>
    <property type="project" value="UniProtKB-UniRule"/>
</dbReference>
<dbReference type="NCBIfam" id="NF001452">
    <property type="entry name" value="PRK00311.1"/>
    <property type="match status" value="1"/>
</dbReference>
<dbReference type="CDD" id="cd06557">
    <property type="entry name" value="KPHMT-like"/>
    <property type="match status" value="1"/>
</dbReference>
<evidence type="ECO:0000313" key="12">
    <source>
        <dbReference type="EMBL" id="EKQ72813.1"/>
    </source>
</evidence>
<dbReference type="Gene3D" id="3.20.20.60">
    <property type="entry name" value="Phosphoenolpyruvate-binding domains"/>
    <property type="match status" value="1"/>
</dbReference>
<feature type="binding site" evidence="8 10">
    <location>
        <begin position="50"/>
        <end position="51"/>
    </location>
    <ligand>
        <name>3-methyl-2-oxobutanoate</name>
        <dbReference type="ChEBI" id="CHEBI:11851"/>
    </ligand>
</feature>
<dbReference type="PANTHER" id="PTHR20881:SF0">
    <property type="entry name" value="3-METHYL-2-OXOBUTANOATE HYDROXYMETHYLTRANSFERASE"/>
    <property type="match status" value="1"/>
</dbReference>
<feature type="binding site" evidence="8 11">
    <location>
        <position position="120"/>
    </location>
    <ligand>
        <name>Mg(2+)</name>
        <dbReference type="ChEBI" id="CHEBI:18420"/>
    </ligand>
</feature>
<dbReference type="InterPro" id="IPR015813">
    <property type="entry name" value="Pyrv/PenolPyrv_kinase-like_dom"/>
</dbReference>
<dbReference type="NCBIfam" id="TIGR00222">
    <property type="entry name" value="panB"/>
    <property type="match status" value="1"/>
</dbReference>
<protein>
    <recommendedName>
        <fullName evidence="8">3-methyl-2-oxobutanoate hydroxymethyltransferase</fullName>
        <ecNumber evidence="8">2.1.2.11</ecNumber>
    </recommendedName>
    <alternativeName>
        <fullName evidence="8">Ketopantoate hydroxymethyltransferase</fullName>
        <shortName evidence="8">KPHMT</shortName>
    </alternativeName>
</protein>
<evidence type="ECO:0000256" key="3">
    <source>
        <dbReference type="ARBA" id="ARBA00022490"/>
    </source>
</evidence>
<feature type="binding site" evidence="8 11">
    <location>
        <position position="50"/>
    </location>
    <ligand>
        <name>Mg(2+)</name>
        <dbReference type="ChEBI" id="CHEBI:18420"/>
    </ligand>
</feature>
<dbReference type="GO" id="GO:0015940">
    <property type="term" value="P:pantothenate biosynthetic process"/>
    <property type="evidence" value="ECO:0007669"/>
    <property type="project" value="UniProtKB-UniRule"/>
</dbReference>
<dbReference type="Pfam" id="PF02548">
    <property type="entry name" value="Pantoate_transf"/>
    <property type="match status" value="1"/>
</dbReference>
<evidence type="ECO:0000256" key="11">
    <source>
        <dbReference type="PIRSR" id="PIRSR000388-3"/>
    </source>
</evidence>
<sequence>MSMQTAPIKKITLSHLQAKKNQEKIIAITAYDALFAHIFDPLVDVILVGDSLNMSFFNQNDTLSASVKMMLYHTKAVCAGAKTPFIITDMPFGSYKDEKTALKNAIRVYKETQANAIKLEGGKEKAKLVKTLTDEGVIVVGHIGLMPQFVRLDGGYKIKGKNEEQQKKLLEDALSLEEAGVGLLVLEGITTPIAQTITQKIKIPTIGIGSGKDCDGQILVWSDMLGFFDSFKPKFVREYLKGKELIQNAIQQYADDVKKGNFPNELESYHYIK</sequence>
<dbReference type="PIRSF" id="PIRSF000388">
    <property type="entry name" value="Pantoate_hydroxy_MeTrfase"/>
    <property type="match status" value="1"/>
</dbReference>
<evidence type="ECO:0000256" key="4">
    <source>
        <dbReference type="ARBA" id="ARBA00022655"/>
    </source>
</evidence>
<dbReference type="SUPFAM" id="SSF51621">
    <property type="entry name" value="Phosphoenolpyruvate/pyruvate domain"/>
    <property type="match status" value="1"/>
</dbReference>
<evidence type="ECO:0000256" key="10">
    <source>
        <dbReference type="PIRSR" id="PIRSR000388-2"/>
    </source>
</evidence>
<evidence type="ECO:0000256" key="1">
    <source>
        <dbReference type="ARBA" id="ARBA00008676"/>
    </source>
</evidence>
<name>A0AB72ZWG2_HELPX</name>
<evidence type="ECO:0000256" key="8">
    <source>
        <dbReference type="HAMAP-Rule" id="MF_00156"/>
    </source>
</evidence>
<feature type="binding site" evidence="8 10">
    <location>
        <position position="118"/>
    </location>
    <ligand>
        <name>3-methyl-2-oxobutanoate</name>
        <dbReference type="ChEBI" id="CHEBI:11851"/>
    </ligand>
</feature>
<comment type="pathway">
    <text evidence="8">Cofactor biosynthesis; (R)-pantothenate biosynthesis; (R)-pantoate from 3-methyl-2-oxobutanoate: step 1/2.</text>
</comment>
<comment type="function">
    <text evidence="8">Catalyzes the reversible reaction in which hydroxymethyl group from 5,10-methylenetetrahydrofolate is transferred onto alpha-ketoisovalerate to form ketopantoate.</text>
</comment>
<organism evidence="12 13">
    <name type="scientific">Helicobacter pylori GAM100Ai</name>
    <dbReference type="NCBI Taxonomy" id="1159019"/>
    <lineage>
        <taxon>Bacteria</taxon>
        <taxon>Pseudomonadati</taxon>
        <taxon>Campylobacterota</taxon>
        <taxon>Epsilonproteobacteria</taxon>
        <taxon>Campylobacterales</taxon>
        <taxon>Helicobacteraceae</taxon>
        <taxon>Helicobacter</taxon>
    </lineage>
</organism>
<evidence type="ECO:0000256" key="9">
    <source>
        <dbReference type="PIRSR" id="PIRSR000388-1"/>
    </source>
</evidence>
<comment type="subunit">
    <text evidence="2 8">Homodecamer; pentamer of dimers.</text>
</comment>
<comment type="caution">
    <text evidence="12">The sequence shown here is derived from an EMBL/GenBank/DDBJ whole genome shotgun (WGS) entry which is preliminary data.</text>
</comment>
<feature type="binding site" evidence="8 11">
    <location>
        <position position="89"/>
    </location>
    <ligand>
        <name>Mg(2+)</name>
        <dbReference type="ChEBI" id="CHEBI:18420"/>
    </ligand>
</feature>
<dbReference type="EMBL" id="ANFP01000008">
    <property type="protein sequence ID" value="EKQ72813.1"/>
    <property type="molecule type" value="Genomic_DNA"/>
</dbReference>
<reference evidence="13" key="1">
    <citation type="submission" date="2023-07" db="EMBL/GenBank/DDBJ databases">
        <authorList>
            <person name="Weinstock G."/>
            <person name="Sodergren E."/>
            <person name="Lobos E.A."/>
            <person name="Fulton L."/>
            <person name="Fulton R."/>
            <person name="Courtney L."/>
            <person name="Fronick C."/>
            <person name="O'Laughlin M."/>
            <person name="Godfrey J."/>
            <person name="Wilson R.M."/>
            <person name="Miner T."/>
            <person name="Farmer C."/>
            <person name="Delehaunty K."/>
            <person name="Cordes M."/>
            <person name="Minx P."/>
            <person name="Tomlinson C."/>
            <person name="Chen J."/>
            <person name="Wollam A."/>
            <person name="Pepin K.H."/>
            <person name="Bhonagiri V."/>
            <person name="Zhang X."/>
            <person name="Suruliraj S."/>
            <person name="Antonio M."/>
            <person name="Secka O."/>
            <person name="Thomas J."/>
            <person name="Warren W."/>
            <person name="Mitreva M."/>
            <person name="Mardis E.R."/>
            <person name="Wilson R.K."/>
        </authorList>
    </citation>
    <scope>NUCLEOTIDE SEQUENCE [LARGE SCALE GENOMIC DNA]</scope>
    <source>
        <strain evidence="13">GAM100Ai</strain>
    </source>
</reference>
<comment type="catalytic activity">
    <reaction evidence="8">
        <text>(6R)-5,10-methylene-5,6,7,8-tetrahydrofolate + 3-methyl-2-oxobutanoate + H2O = 2-dehydropantoate + (6S)-5,6,7,8-tetrahydrofolate</text>
        <dbReference type="Rhea" id="RHEA:11824"/>
        <dbReference type="ChEBI" id="CHEBI:11561"/>
        <dbReference type="ChEBI" id="CHEBI:11851"/>
        <dbReference type="ChEBI" id="CHEBI:15377"/>
        <dbReference type="ChEBI" id="CHEBI:15636"/>
        <dbReference type="ChEBI" id="CHEBI:57453"/>
        <dbReference type="EC" id="2.1.2.11"/>
    </reaction>
</comment>
<evidence type="ECO:0000256" key="5">
    <source>
        <dbReference type="ARBA" id="ARBA00022679"/>
    </source>
</evidence>
<evidence type="ECO:0000313" key="13">
    <source>
        <dbReference type="Proteomes" id="UP000001345"/>
    </source>
</evidence>
<dbReference type="GO" id="GO:0000287">
    <property type="term" value="F:magnesium ion binding"/>
    <property type="evidence" value="ECO:0007669"/>
    <property type="project" value="TreeGrafter"/>
</dbReference>
<keyword evidence="5 8" id="KW-0808">Transferase</keyword>
<feature type="binding site" evidence="8 10">
    <location>
        <position position="89"/>
    </location>
    <ligand>
        <name>3-methyl-2-oxobutanoate</name>
        <dbReference type="ChEBI" id="CHEBI:11851"/>
    </ligand>
</feature>
<keyword evidence="7 8" id="KW-0460">Magnesium</keyword>
<keyword evidence="4 8" id="KW-0566">Pantothenate biosynthesis</keyword>
<evidence type="ECO:0000256" key="2">
    <source>
        <dbReference type="ARBA" id="ARBA00011424"/>
    </source>
</evidence>
<dbReference type="HAMAP" id="MF_00156">
    <property type="entry name" value="PanB"/>
    <property type="match status" value="1"/>
</dbReference>
<accession>A0AB72ZWG2</accession>
<dbReference type="AlphaFoldDB" id="A0AB72ZWG2"/>
<proteinExistence type="inferred from homology"/>
<keyword evidence="3 8" id="KW-0963">Cytoplasm</keyword>
<evidence type="ECO:0000256" key="6">
    <source>
        <dbReference type="ARBA" id="ARBA00022723"/>
    </source>
</evidence>
<keyword evidence="6 8" id="KW-0479">Metal-binding</keyword>
<dbReference type="InterPro" id="IPR040442">
    <property type="entry name" value="Pyrv_kinase-like_dom_sf"/>
</dbReference>
<feature type="active site" description="Proton acceptor" evidence="8 9">
    <location>
        <position position="187"/>
    </location>
</feature>
<dbReference type="PANTHER" id="PTHR20881">
    <property type="entry name" value="3-METHYL-2-OXOBUTANOATE HYDROXYMETHYLTRANSFERASE"/>
    <property type="match status" value="1"/>
</dbReference>
<dbReference type="InterPro" id="IPR003700">
    <property type="entry name" value="Pantoate_hydroxy_MeTrfase"/>
</dbReference>